<proteinExistence type="inferred from homology"/>
<dbReference type="Pfam" id="PF00561">
    <property type="entry name" value="Abhydrolase_1"/>
    <property type="match status" value="1"/>
</dbReference>
<comment type="similarity">
    <text evidence="1">Belongs to the AB hydrolase superfamily.</text>
</comment>
<evidence type="ECO:0000313" key="13">
    <source>
        <dbReference type="EMBL" id="VDK82923.1"/>
    </source>
</evidence>
<accession>A0A182EES1</accession>
<dbReference type="PANTHER" id="PTHR46118">
    <property type="entry name" value="PROTEIN ABHD11"/>
    <property type="match status" value="1"/>
</dbReference>
<keyword evidence="14" id="KW-1185">Reference proteome</keyword>
<evidence type="ECO:0000256" key="7">
    <source>
        <dbReference type="ARBA" id="ARBA00044064"/>
    </source>
</evidence>
<keyword evidence="2" id="KW-0378">Hydrolase</keyword>
<evidence type="ECO:0000256" key="2">
    <source>
        <dbReference type="ARBA" id="ARBA00022801"/>
    </source>
</evidence>
<evidence type="ECO:0000256" key="10">
    <source>
        <dbReference type="ARBA" id="ARBA00048513"/>
    </source>
</evidence>
<dbReference type="AlphaFoldDB" id="A0A182EES1"/>
<evidence type="ECO:0000313" key="14">
    <source>
        <dbReference type="Proteomes" id="UP000271087"/>
    </source>
</evidence>
<comment type="catalytic activity">
    <reaction evidence="5">
        <text>a 1,2-diacyl-sn-glycerol + H2O = a 2-acylglycerol + a fatty acid + H(+)</text>
        <dbReference type="Rhea" id="RHEA:33275"/>
        <dbReference type="ChEBI" id="CHEBI:15377"/>
        <dbReference type="ChEBI" id="CHEBI:15378"/>
        <dbReference type="ChEBI" id="CHEBI:17389"/>
        <dbReference type="ChEBI" id="CHEBI:17815"/>
        <dbReference type="ChEBI" id="CHEBI:28868"/>
        <dbReference type="EC" id="3.1.1.116"/>
    </reaction>
</comment>
<dbReference type="PANTHER" id="PTHR46118:SF4">
    <property type="entry name" value="PROTEIN ABHD11"/>
    <property type="match status" value="1"/>
</dbReference>
<comment type="catalytic activity">
    <reaction evidence="8">
        <text>1-octadecanoyl-2-(4Z,7Z,10Z,13Z,16Z,19Z-docosahexaenoyl)-sn-glycerol + H2O = 2-(4Z,7Z,10Z,13Z,16Z,19Z-docosahexaenoyl)-glycerol + octadecanoate + H(+)</text>
        <dbReference type="Rhea" id="RHEA:77107"/>
        <dbReference type="ChEBI" id="CHEBI:15377"/>
        <dbReference type="ChEBI" id="CHEBI:15378"/>
        <dbReference type="ChEBI" id="CHEBI:25629"/>
        <dbReference type="ChEBI" id="CHEBI:77129"/>
        <dbReference type="ChEBI" id="CHEBI:186738"/>
    </reaction>
</comment>
<evidence type="ECO:0000256" key="9">
    <source>
        <dbReference type="ARBA" id="ARBA00048504"/>
    </source>
</evidence>
<reference evidence="15" key="1">
    <citation type="submission" date="2016-06" db="UniProtKB">
        <authorList>
            <consortium name="WormBaseParasite"/>
        </authorList>
    </citation>
    <scope>IDENTIFICATION</scope>
</reference>
<comment type="catalytic activity">
    <reaction evidence="9">
        <text>1,2-didecanoylglycerol + H2O = decanoylglycerol + decanoate + H(+)</text>
        <dbReference type="Rhea" id="RHEA:48596"/>
        <dbReference type="ChEBI" id="CHEBI:11152"/>
        <dbReference type="ChEBI" id="CHEBI:15377"/>
        <dbReference type="ChEBI" id="CHEBI:15378"/>
        <dbReference type="ChEBI" id="CHEBI:27689"/>
        <dbReference type="ChEBI" id="CHEBI:90605"/>
    </reaction>
</comment>
<comment type="catalytic activity">
    <reaction evidence="6">
        <text>a 1,3-diacyl-sn-glycerol + H2O = a 1-acyl-sn-glycerol + a fatty acid + H(+)</text>
        <dbReference type="Rhea" id="RHEA:38503"/>
        <dbReference type="ChEBI" id="CHEBI:15377"/>
        <dbReference type="ChEBI" id="CHEBI:15378"/>
        <dbReference type="ChEBI" id="CHEBI:28868"/>
        <dbReference type="ChEBI" id="CHEBI:64683"/>
        <dbReference type="ChEBI" id="CHEBI:77272"/>
    </reaction>
</comment>
<dbReference type="OrthoDB" id="8119704at2759"/>
<evidence type="ECO:0000256" key="5">
    <source>
        <dbReference type="ARBA" id="ARBA00043667"/>
    </source>
</evidence>
<reference evidence="13 14" key="2">
    <citation type="submission" date="2018-08" db="EMBL/GenBank/DDBJ databases">
        <authorList>
            <person name="Laetsch R D."/>
            <person name="Stevens L."/>
            <person name="Kumar S."/>
            <person name="Blaxter L. M."/>
        </authorList>
    </citation>
    <scope>NUCLEOTIDE SEQUENCE [LARGE SCALE GENOMIC DNA]</scope>
</reference>
<dbReference type="WBParaSite" id="nOo.2.0.1.t06581-RA">
    <property type="protein sequence ID" value="nOo.2.0.1.t06581-RA"/>
    <property type="gene ID" value="nOo.2.0.1.g06581"/>
</dbReference>
<evidence type="ECO:0000256" key="4">
    <source>
        <dbReference type="ARBA" id="ARBA00042703"/>
    </source>
</evidence>
<gene>
    <name evidence="13" type="ORF">NOO_LOCUS6581</name>
</gene>
<dbReference type="InterPro" id="IPR029058">
    <property type="entry name" value="AB_hydrolase_fold"/>
</dbReference>
<evidence type="ECO:0000256" key="1">
    <source>
        <dbReference type="ARBA" id="ARBA00008645"/>
    </source>
</evidence>
<dbReference type="GO" id="GO:0005739">
    <property type="term" value="C:mitochondrion"/>
    <property type="evidence" value="ECO:0007669"/>
    <property type="project" value="TreeGrafter"/>
</dbReference>
<evidence type="ECO:0000313" key="15">
    <source>
        <dbReference type="WBParaSite" id="nOo.2.0.1.t06581-RA"/>
    </source>
</evidence>
<dbReference type="STRING" id="42157.A0A182EES1"/>
<comment type="catalytic activity">
    <reaction evidence="10">
        <text>1-octadecanoyl-2-(9Z-octadecenoyl)-sn-glycerol + H2O = 2-(9Z-octadecenoyl)-glycerol + octadecanoate + H(+)</text>
        <dbReference type="Rhea" id="RHEA:77103"/>
        <dbReference type="ChEBI" id="CHEBI:15377"/>
        <dbReference type="ChEBI" id="CHEBI:15378"/>
        <dbReference type="ChEBI" id="CHEBI:25629"/>
        <dbReference type="ChEBI" id="CHEBI:73990"/>
        <dbReference type="ChEBI" id="CHEBI:75468"/>
    </reaction>
</comment>
<comment type="catalytic activity">
    <reaction evidence="11">
        <text>1-octadecanoyl-2-(5Z,8Z,11Z,14Z-eicosatetraenoyl)-sn-glycerol + H2O = 2-(5Z,8Z,11Z,14Z-eicosatetraenoyl)-glycerol + octadecanoate + H(+)</text>
        <dbReference type="Rhea" id="RHEA:38507"/>
        <dbReference type="ChEBI" id="CHEBI:15377"/>
        <dbReference type="ChEBI" id="CHEBI:15378"/>
        <dbReference type="ChEBI" id="CHEBI:25629"/>
        <dbReference type="ChEBI" id="CHEBI:52392"/>
        <dbReference type="ChEBI" id="CHEBI:75728"/>
    </reaction>
</comment>
<evidence type="ECO:0000256" key="11">
    <source>
        <dbReference type="ARBA" id="ARBA00048919"/>
    </source>
</evidence>
<evidence type="ECO:0000259" key="12">
    <source>
        <dbReference type="Pfam" id="PF00561"/>
    </source>
</evidence>
<dbReference type="Proteomes" id="UP000271087">
    <property type="component" value="Unassembled WGS sequence"/>
</dbReference>
<name>A0A182EES1_ONCOC</name>
<protein>
    <recommendedName>
        <fullName evidence="7">sn-1-specific diacylglycerol lipase ABHD11</fullName>
        <ecNumber evidence="3">3.1.1.116</ecNumber>
    </recommendedName>
    <alternativeName>
        <fullName evidence="4">Alpha/beta hydrolase domain-containing protein 11</fullName>
    </alternativeName>
</protein>
<sequence>MYDLLRQYKWRQLMQVYRMSSRPIPLTFNKFDGEVEAECRVSPVVILHGLFGQKTNWQLIANNLCRLLRTVIFTLDLRNHGNSPWHPIMTYAEMANDVQYFIDEIMPREIGGFSKVHLLGHSMGGKIAMRIALMKDSDVRLKSLIVEDIAPKGYNSLVFFSKIVEAMKSVNLTNSRAEIERELAVEITDKMTRLFLLMNLSWTNQNMYSWRLNLDSIGCHIREICGSSSIENTGVYDGNCLFVSGGISKYVMPSDHSLILKHFPHTQFSVIPNAGHWVHAEKPHEFMDIVAKFIRSVEEPEGEKRSEKCKDK</sequence>
<dbReference type="SUPFAM" id="SSF53474">
    <property type="entry name" value="alpha/beta-Hydrolases"/>
    <property type="match status" value="1"/>
</dbReference>
<dbReference type="GO" id="GO:0052689">
    <property type="term" value="F:carboxylic ester hydrolase activity"/>
    <property type="evidence" value="ECO:0007669"/>
    <property type="project" value="TreeGrafter"/>
</dbReference>
<evidence type="ECO:0000256" key="6">
    <source>
        <dbReference type="ARBA" id="ARBA00043742"/>
    </source>
</evidence>
<dbReference type="EC" id="3.1.1.116" evidence="3"/>
<dbReference type="EMBL" id="UYRW01002084">
    <property type="protein sequence ID" value="VDK82923.1"/>
    <property type="molecule type" value="Genomic_DNA"/>
</dbReference>
<evidence type="ECO:0000256" key="8">
    <source>
        <dbReference type="ARBA" id="ARBA00048283"/>
    </source>
</evidence>
<evidence type="ECO:0000256" key="3">
    <source>
        <dbReference type="ARBA" id="ARBA00026104"/>
    </source>
</evidence>
<dbReference type="InterPro" id="IPR000073">
    <property type="entry name" value="AB_hydrolase_1"/>
</dbReference>
<dbReference type="Gene3D" id="3.40.50.1820">
    <property type="entry name" value="alpha/beta hydrolase"/>
    <property type="match status" value="1"/>
</dbReference>
<organism evidence="15">
    <name type="scientific">Onchocerca ochengi</name>
    <name type="common">Filarial nematode worm</name>
    <dbReference type="NCBI Taxonomy" id="42157"/>
    <lineage>
        <taxon>Eukaryota</taxon>
        <taxon>Metazoa</taxon>
        <taxon>Ecdysozoa</taxon>
        <taxon>Nematoda</taxon>
        <taxon>Chromadorea</taxon>
        <taxon>Rhabditida</taxon>
        <taxon>Spirurina</taxon>
        <taxon>Spiruromorpha</taxon>
        <taxon>Filarioidea</taxon>
        <taxon>Onchocercidae</taxon>
        <taxon>Onchocerca</taxon>
    </lineage>
</organism>
<feature type="domain" description="AB hydrolase-1" evidence="12">
    <location>
        <begin position="43"/>
        <end position="283"/>
    </location>
</feature>